<dbReference type="AlphaFoldDB" id="A0A0D7K5E9"/>
<dbReference type="OrthoDB" id="8479364at2"/>
<dbReference type="EMBL" id="JXYQ01000069">
    <property type="protein sequence ID" value="KJA09214.1"/>
    <property type="molecule type" value="Genomic_DNA"/>
</dbReference>
<feature type="domain" description="Replication-associated protein G2P N-terminal" evidence="1">
    <location>
        <begin position="1"/>
        <end position="204"/>
    </location>
</feature>
<protein>
    <recommendedName>
        <fullName evidence="1">Replication-associated protein G2P N-terminal domain-containing protein</fullName>
    </recommendedName>
</protein>
<evidence type="ECO:0000313" key="3">
    <source>
        <dbReference type="Proteomes" id="UP000032566"/>
    </source>
</evidence>
<evidence type="ECO:0000259" key="1">
    <source>
        <dbReference type="Pfam" id="PF05144"/>
    </source>
</evidence>
<dbReference type="RefSeq" id="WP_044401833.1">
    <property type="nucleotide sequence ID" value="NZ_JXYQ01000069.1"/>
</dbReference>
<comment type="caution">
    <text evidence="2">The sequence shown here is derived from an EMBL/GenBank/DDBJ whole genome shotgun (WGS) entry which is preliminary data.</text>
</comment>
<dbReference type="PATRIC" id="fig|80878.5.peg.3502"/>
<evidence type="ECO:0000313" key="2">
    <source>
        <dbReference type="EMBL" id="KJA09214.1"/>
    </source>
</evidence>
<dbReference type="GO" id="GO:0006260">
    <property type="term" value="P:DNA replication"/>
    <property type="evidence" value="ECO:0007669"/>
    <property type="project" value="InterPro"/>
</dbReference>
<dbReference type="Pfam" id="PF05144">
    <property type="entry name" value="Phage_CRI"/>
    <property type="match status" value="1"/>
</dbReference>
<dbReference type="STRING" id="80878.RP29_17845"/>
<dbReference type="InterPro" id="IPR022686">
    <property type="entry name" value="G2P_N"/>
</dbReference>
<name>A0A0D7K5E9_9BURK</name>
<proteinExistence type="predicted"/>
<gene>
    <name evidence="2" type="ORF">RP29_17845</name>
</gene>
<organism evidence="2 3">
    <name type="scientific">Acidovorax temperans</name>
    <dbReference type="NCBI Taxonomy" id="80878"/>
    <lineage>
        <taxon>Bacteria</taxon>
        <taxon>Pseudomonadati</taxon>
        <taxon>Pseudomonadota</taxon>
        <taxon>Betaproteobacteria</taxon>
        <taxon>Burkholderiales</taxon>
        <taxon>Comamonadaceae</taxon>
        <taxon>Acidovorax</taxon>
    </lineage>
</organism>
<keyword evidence="3" id="KW-1185">Reference proteome</keyword>
<reference evidence="2 3" key="1">
    <citation type="submission" date="2014-12" db="EMBL/GenBank/DDBJ databases">
        <title>Isolation of bacteria from lake water.</title>
        <authorList>
            <person name="Sheng K.-Y."/>
            <person name="Chin P.-S."/>
            <person name="Chan K.-G."/>
            <person name="Tan G.S."/>
        </authorList>
    </citation>
    <scope>NUCLEOTIDE SEQUENCE [LARGE SCALE GENOMIC DNA]</scope>
    <source>
        <strain evidence="2 3">KY4</strain>
    </source>
</reference>
<dbReference type="Proteomes" id="UP000032566">
    <property type="component" value="Unassembled WGS sequence"/>
</dbReference>
<sequence>MIDFINITIDGDDFPEIGKPVTTLQPSGAETHSLTEVKVRSASGAPDFTVQVETRGKQPRMRFSGSPAKWIQGHNGMGSNDFQAVAKASVLLVFQTLGIDCPASVFAALSSGEYDVHEAHVAEHYRLPRGLIPKLCDNIRRYADSSLRAVPMEKGIGIRLWPDSRDLSVAIYDKYNYFLDRLCRHKFALLGNMPADFQRIGIGMDFDQMMEEHLANIVRIETRHMRSLNSKMCPLNRGSHWLPGSARELHINAVQKIPLQDMPALDQRELLLETASLGHRTLIALWLDGRDPLHFCTSESVYYRRRKQILALYGIDLSVRPLPEDAIKWSDLTNPASIVEPPQWAVENGFMYDPVARSAWAVKTQNEAAWLRPAPQHRVFKSY</sequence>
<accession>A0A0D7K5E9</accession>